<evidence type="ECO:0000313" key="10">
    <source>
        <dbReference type="Proteomes" id="UP000005990"/>
    </source>
</evidence>
<dbReference type="InterPro" id="IPR020579">
    <property type="entry name" value="Exonuc_VII_lsu_C"/>
</dbReference>
<dbReference type="Pfam" id="PF02601">
    <property type="entry name" value="Exonuc_VII_L"/>
    <property type="match status" value="1"/>
</dbReference>
<keyword evidence="4 5" id="KW-0269">Exonuclease</keyword>
<dbReference type="OrthoDB" id="9802795at2"/>
<evidence type="ECO:0000256" key="6">
    <source>
        <dbReference type="RuleBase" id="RU004355"/>
    </source>
</evidence>
<keyword evidence="1 5" id="KW-0963">Cytoplasm</keyword>
<dbReference type="GO" id="GO:0003676">
    <property type="term" value="F:nucleic acid binding"/>
    <property type="evidence" value="ECO:0007669"/>
    <property type="project" value="InterPro"/>
</dbReference>
<dbReference type="InterPro" id="IPR025824">
    <property type="entry name" value="OB-fold_nuc-bd_dom"/>
</dbReference>
<name>E4KNJ1_9LACT</name>
<reference evidence="9 10" key="1">
    <citation type="submission" date="2010-10" db="EMBL/GenBank/DDBJ databases">
        <authorList>
            <person name="Durkin A.S."/>
            <person name="Madupu R."/>
            <person name="Torralba M."/>
            <person name="Gillis M."/>
            <person name="Methe B."/>
            <person name="Sutton G."/>
            <person name="Nelson K.E."/>
        </authorList>
    </citation>
    <scope>NUCLEOTIDE SEQUENCE [LARGE SCALE GENOMIC DNA]</scope>
    <source>
        <strain evidence="9 10">ACS-139-V-Col8</strain>
    </source>
</reference>
<keyword evidence="2 5" id="KW-0540">Nuclease</keyword>
<organism evidence="9 10">
    <name type="scientific">Eremococcus coleocola ACS-139-V-Col8</name>
    <dbReference type="NCBI Taxonomy" id="908337"/>
    <lineage>
        <taxon>Bacteria</taxon>
        <taxon>Bacillati</taxon>
        <taxon>Bacillota</taxon>
        <taxon>Bacilli</taxon>
        <taxon>Lactobacillales</taxon>
        <taxon>Aerococcaceae</taxon>
        <taxon>Eremococcus</taxon>
    </lineage>
</organism>
<proteinExistence type="inferred from homology"/>
<dbReference type="PANTHER" id="PTHR30008">
    <property type="entry name" value="EXODEOXYRIBONUCLEASE 7 LARGE SUBUNIT"/>
    <property type="match status" value="1"/>
</dbReference>
<gene>
    <name evidence="5 9" type="primary">xseA</name>
    <name evidence="9" type="ORF">HMPREF9257_0354</name>
</gene>
<dbReference type="InterPro" id="IPR003753">
    <property type="entry name" value="Exonuc_VII_L"/>
</dbReference>
<comment type="catalytic activity">
    <reaction evidence="5 6">
        <text>Exonucleolytic cleavage in either 5'- to 3'- or 3'- to 5'-direction to yield nucleoside 5'-phosphates.</text>
        <dbReference type="EC" id="3.1.11.6"/>
    </reaction>
</comment>
<dbReference type="RefSeq" id="WP_006418005.1">
    <property type="nucleotide sequence ID" value="NZ_AENN01000011.1"/>
</dbReference>
<dbReference type="NCBIfam" id="TIGR00237">
    <property type="entry name" value="xseA"/>
    <property type="match status" value="1"/>
</dbReference>
<evidence type="ECO:0000256" key="1">
    <source>
        <dbReference type="ARBA" id="ARBA00022490"/>
    </source>
</evidence>
<comment type="caution">
    <text evidence="9">The sequence shown here is derived from an EMBL/GenBank/DDBJ whole genome shotgun (WGS) entry which is preliminary data.</text>
</comment>
<feature type="domain" description="Exonuclease VII large subunit C-terminal" evidence="7">
    <location>
        <begin position="133"/>
        <end position="442"/>
    </location>
</feature>
<feature type="domain" description="OB-fold nucleic acid binding" evidence="8">
    <location>
        <begin position="13"/>
        <end position="108"/>
    </location>
</feature>
<dbReference type="PANTHER" id="PTHR30008:SF0">
    <property type="entry name" value="EXODEOXYRIBONUCLEASE 7 LARGE SUBUNIT"/>
    <property type="match status" value="1"/>
</dbReference>
<evidence type="ECO:0000256" key="4">
    <source>
        <dbReference type="ARBA" id="ARBA00022839"/>
    </source>
</evidence>
<dbReference type="GO" id="GO:0009318">
    <property type="term" value="C:exodeoxyribonuclease VII complex"/>
    <property type="evidence" value="ECO:0007669"/>
    <property type="project" value="UniProtKB-UniRule"/>
</dbReference>
<comment type="subunit">
    <text evidence="5">Heterooligomer composed of large and small subunits.</text>
</comment>
<evidence type="ECO:0000256" key="2">
    <source>
        <dbReference type="ARBA" id="ARBA00022722"/>
    </source>
</evidence>
<keyword evidence="10" id="KW-1185">Reference proteome</keyword>
<evidence type="ECO:0000259" key="8">
    <source>
        <dbReference type="Pfam" id="PF13742"/>
    </source>
</evidence>
<comment type="similarity">
    <text evidence="5 6">Belongs to the XseA family.</text>
</comment>
<sequence length="465" mass="52464">MVDKQKLDSQKFLTVSALTAYLKQKFVRDPYLQEVYLVGEVSNFRLRPNGHQYFRLKDDRATISVVMYKSQFAKVPFKLEEGMKVFVKGYVSLYESSGSYQMYLEDIQPDGVGALYQALEQLKEEFRKSGLFEQRQGPIKRFPERIAVITSPSGAVIRDIITTIKRRYPIVDVVVFPSRVQGKEAAGEIVAAFEAIRQQAQDFDTIILARGGGSIEDLWPFNEKVVAHAILASPLPVISSVGHETDTTIADLVADLRAPTPTAAAELAVPVLNEVLMRLDEQQLRLGQAMTMAIQGRQDYLKRITDSYIFKQPDRLYQAYSQNLDLLDQSLQVTMQTVLNKADQAFQKTSQAIQIKNLQQSLVYQATTLKDRSQALQRATLVYLQSQNQALKNHTDLLEARSPLQIMQQGYALVTQADKLVKSYKDVKIGETIEIQFTDGSIYGQVIDQEAQSQNLLDSMGEEQN</sequence>
<dbReference type="EC" id="3.1.11.6" evidence="5"/>
<dbReference type="HAMAP" id="MF_00378">
    <property type="entry name" value="Exonuc_7_L"/>
    <property type="match status" value="1"/>
</dbReference>
<dbReference type="STRING" id="908337.HMPREF9257_0354"/>
<dbReference type="GO" id="GO:0005737">
    <property type="term" value="C:cytoplasm"/>
    <property type="evidence" value="ECO:0007669"/>
    <property type="project" value="UniProtKB-SubCell"/>
</dbReference>
<comment type="function">
    <text evidence="5">Bidirectionally degrades single-stranded DNA into large acid-insoluble oligonucleotides, which are then degraded further into small acid-soluble oligonucleotides.</text>
</comment>
<evidence type="ECO:0000313" key="9">
    <source>
        <dbReference type="EMBL" id="EFR31471.1"/>
    </source>
</evidence>
<evidence type="ECO:0000259" key="7">
    <source>
        <dbReference type="Pfam" id="PF02601"/>
    </source>
</evidence>
<dbReference type="AlphaFoldDB" id="E4KNJ1"/>
<comment type="subcellular location">
    <subcellularLocation>
        <location evidence="5 6">Cytoplasm</location>
    </subcellularLocation>
</comment>
<dbReference type="Proteomes" id="UP000005990">
    <property type="component" value="Unassembled WGS sequence"/>
</dbReference>
<dbReference type="GO" id="GO:0008855">
    <property type="term" value="F:exodeoxyribonuclease VII activity"/>
    <property type="evidence" value="ECO:0007669"/>
    <property type="project" value="UniProtKB-UniRule"/>
</dbReference>
<dbReference type="EMBL" id="AENN01000011">
    <property type="protein sequence ID" value="EFR31471.1"/>
    <property type="molecule type" value="Genomic_DNA"/>
</dbReference>
<dbReference type="CDD" id="cd04489">
    <property type="entry name" value="ExoVII_LU_OBF"/>
    <property type="match status" value="1"/>
</dbReference>
<dbReference type="Pfam" id="PF13742">
    <property type="entry name" value="tRNA_anti_2"/>
    <property type="match status" value="1"/>
</dbReference>
<dbReference type="GO" id="GO:0006308">
    <property type="term" value="P:DNA catabolic process"/>
    <property type="evidence" value="ECO:0007669"/>
    <property type="project" value="UniProtKB-UniRule"/>
</dbReference>
<evidence type="ECO:0000256" key="3">
    <source>
        <dbReference type="ARBA" id="ARBA00022801"/>
    </source>
</evidence>
<evidence type="ECO:0000256" key="5">
    <source>
        <dbReference type="HAMAP-Rule" id="MF_00378"/>
    </source>
</evidence>
<dbReference type="eggNOG" id="COG1570">
    <property type="taxonomic scope" value="Bacteria"/>
</dbReference>
<keyword evidence="3 5" id="KW-0378">Hydrolase</keyword>
<accession>E4KNJ1</accession>
<protein>
    <recommendedName>
        <fullName evidence="5">Exodeoxyribonuclease 7 large subunit</fullName>
        <ecNumber evidence="5">3.1.11.6</ecNumber>
    </recommendedName>
    <alternativeName>
        <fullName evidence="5">Exodeoxyribonuclease VII large subunit</fullName>
        <shortName evidence="5">Exonuclease VII large subunit</shortName>
    </alternativeName>
</protein>